<dbReference type="RefSeq" id="WP_191212206.1">
    <property type="nucleotide sequence ID" value="NZ_BAABKL010000013.1"/>
</dbReference>
<proteinExistence type="predicted"/>
<dbReference type="EMBL" id="JACXYU010000022">
    <property type="protein sequence ID" value="MBD3934908.1"/>
    <property type="molecule type" value="Genomic_DNA"/>
</dbReference>
<dbReference type="AlphaFoldDB" id="A0A927F3K0"/>
<gene>
    <name evidence="2" type="ORF">IF129_25530</name>
</gene>
<comment type="caution">
    <text evidence="2">The sequence shown here is derived from an EMBL/GenBank/DDBJ whole genome shotgun (WGS) entry which is preliminary data.</text>
</comment>
<evidence type="ECO:0000313" key="3">
    <source>
        <dbReference type="Proteomes" id="UP000632289"/>
    </source>
</evidence>
<organism evidence="2 3">
    <name type="scientific">Streptomyces chumphonensis</name>
    <dbReference type="NCBI Taxonomy" id="1214925"/>
    <lineage>
        <taxon>Bacteria</taxon>
        <taxon>Bacillati</taxon>
        <taxon>Actinomycetota</taxon>
        <taxon>Actinomycetes</taxon>
        <taxon>Kitasatosporales</taxon>
        <taxon>Streptomycetaceae</taxon>
        <taxon>Streptomyces</taxon>
    </lineage>
</organism>
<dbReference type="GO" id="GO:0006355">
    <property type="term" value="P:regulation of DNA-templated transcription"/>
    <property type="evidence" value="ECO:0007669"/>
    <property type="project" value="InterPro"/>
</dbReference>
<dbReference type="Proteomes" id="UP000632289">
    <property type="component" value="Unassembled WGS sequence"/>
</dbReference>
<name>A0A927F3K0_9ACTN</name>
<dbReference type="Pfam" id="PF22513">
    <property type="entry name" value="FitA-like_RHH"/>
    <property type="match status" value="1"/>
</dbReference>
<dbReference type="InterPro" id="IPR010985">
    <property type="entry name" value="Ribbon_hlx_hlx"/>
</dbReference>
<evidence type="ECO:0000259" key="1">
    <source>
        <dbReference type="Pfam" id="PF22513"/>
    </source>
</evidence>
<reference evidence="2" key="1">
    <citation type="submission" date="2020-09" db="EMBL/GenBank/DDBJ databases">
        <title>Secondary metabolite and genome analysis of marine Streptomyces chumphonensis KK1-2T.</title>
        <authorList>
            <person name="Phongsopitanun W."/>
            <person name="Kanchanasin P."/>
            <person name="Pittayakhajonwut P."/>
            <person name="Suwanborirux K."/>
            <person name="Tanasupawat S."/>
        </authorList>
    </citation>
    <scope>NUCLEOTIDE SEQUENCE</scope>
    <source>
        <strain evidence="2">KK1-2</strain>
    </source>
</reference>
<dbReference type="SUPFAM" id="SSF47598">
    <property type="entry name" value="Ribbon-helix-helix"/>
    <property type="match status" value="1"/>
</dbReference>
<evidence type="ECO:0000313" key="2">
    <source>
        <dbReference type="EMBL" id="MBD3934908.1"/>
    </source>
</evidence>
<sequence>MTSLTIREVPDDVAARLKVRAAEAGQPLQAYLLGLVTREATRPTLTEIAQRAERYATDEVDNGEVLGLVDEGRAAR</sequence>
<accession>A0A927F3K0</accession>
<keyword evidence="3" id="KW-1185">Reference proteome</keyword>
<feature type="domain" description="Antitoxin FitA-like ribbon-helix-helix" evidence="1">
    <location>
        <begin position="3"/>
        <end position="32"/>
    </location>
</feature>
<protein>
    <submittedName>
        <fullName evidence="2">Antitoxin</fullName>
    </submittedName>
</protein>
<dbReference type="InterPro" id="IPR053853">
    <property type="entry name" value="FitA-like_RHH"/>
</dbReference>